<accession>A0A0J6SGE5</accession>
<reference evidence="1 2" key="1">
    <citation type="submission" date="2015-03" db="EMBL/GenBank/DDBJ databases">
        <title>Genome sequencing of Methylobacterium aquaticum DSM16371 type strain.</title>
        <authorList>
            <person name="Chaudhry V."/>
            <person name="Patil P.B."/>
        </authorList>
    </citation>
    <scope>NUCLEOTIDE SEQUENCE [LARGE SCALE GENOMIC DNA]</scope>
    <source>
        <strain evidence="1 2">DSM 16371</strain>
    </source>
</reference>
<name>A0A0J6SGE5_9HYPH</name>
<dbReference type="Proteomes" id="UP000035929">
    <property type="component" value="Unassembled WGS sequence"/>
</dbReference>
<protein>
    <submittedName>
        <fullName evidence="1">Uncharacterized protein</fullName>
    </submittedName>
</protein>
<sequence length="83" mass="8982">MNAPPDLEAPAIRRAYNAWKAGAGLKDDDIKRLVTAAGLDVSSNRVRNFGRASDRGITISAEELARLISAWAEEQQTARTSKA</sequence>
<proteinExistence type="predicted"/>
<dbReference type="AlphaFoldDB" id="A0A0J6SGE5"/>
<dbReference type="EMBL" id="LABX01000106">
    <property type="protein sequence ID" value="KMO34300.1"/>
    <property type="molecule type" value="Genomic_DNA"/>
</dbReference>
<organism evidence="1 2">
    <name type="scientific">Methylobacterium aquaticum</name>
    <dbReference type="NCBI Taxonomy" id="270351"/>
    <lineage>
        <taxon>Bacteria</taxon>
        <taxon>Pseudomonadati</taxon>
        <taxon>Pseudomonadota</taxon>
        <taxon>Alphaproteobacteria</taxon>
        <taxon>Hyphomicrobiales</taxon>
        <taxon>Methylobacteriaceae</taxon>
        <taxon>Methylobacterium</taxon>
    </lineage>
</organism>
<dbReference type="PATRIC" id="fig|270351.6.peg.324"/>
<gene>
    <name evidence="1" type="ORF">VP06_14615</name>
</gene>
<evidence type="ECO:0000313" key="1">
    <source>
        <dbReference type="EMBL" id="KMO34300.1"/>
    </source>
</evidence>
<dbReference type="RefSeq" id="WP_048464494.1">
    <property type="nucleotide sequence ID" value="NZ_LABX01000106.1"/>
</dbReference>
<comment type="caution">
    <text evidence="1">The sequence shown here is derived from an EMBL/GenBank/DDBJ whole genome shotgun (WGS) entry which is preliminary data.</text>
</comment>
<evidence type="ECO:0000313" key="2">
    <source>
        <dbReference type="Proteomes" id="UP000035929"/>
    </source>
</evidence>